<keyword evidence="1" id="KW-1133">Transmembrane helix</keyword>
<dbReference type="EMBL" id="MFZH01000013">
    <property type="protein sequence ID" value="OGK19301.1"/>
    <property type="molecule type" value="Genomic_DNA"/>
</dbReference>
<sequence length="230" mass="26473">MKKFTQKTLRLVFPIFVFIIMTSFFYVFRIQTIEVRGTKNIVGLSQIDNTFIFLLNEKQLTKKLLSQNFNLESISLLKKYPNTILLTAVESKILASLLVDTGYYDLTKNARIVGKHHEIKKGKTIIKTGQLYPYSAYQVGDTISNPPLSTSLYLLFRLDEIDLPIDTIEVKGFDVLVFTKGEKKYLFLAEENRDEQYNKLLAVIRGLSLQGKKYTSIDVRFNKPVVKLVN</sequence>
<feature type="transmembrane region" description="Helical" evidence="1">
    <location>
        <begin position="9"/>
        <end position="28"/>
    </location>
</feature>
<evidence type="ECO:0000256" key="1">
    <source>
        <dbReference type="SAM" id="Phobius"/>
    </source>
</evidence>
<keyword evidence="1" id="KW-0472">Membrane</keyword>
<keyword evidence="1" id="KW-0812">Transmembrane</keyword>
<organism evidence="2 3">
    <name type="scientific">Candidatus Roizmanbacteria bacterium RIFCSPHIGHO2_01_FULL_39_24</name>
    <dbReference type="NCBI Taxonomy" id="1802032"/>
    <lineage>
        <taxon>Bacteria</taxon>
        <taxon>Candidatus Roizmaniibacteriota</taxon>
    </lineage>
</organism>
<comment type="caution">
    <text evidence="2">The sequence shown here is derived from an EMBL/GenBank/DDBJ whole genome shotgun (WGS) entry which is preliminary data.</text>
</comment>
<evidence type="ECO:0000313" key="2">
    <source>
        <dbReference type="EMBL" id="OGK19301.1"/>
    </source>
</evidence>
<name>A0A1F7GK40_9BACT</name>
<accession>A0A1F7GK40</accession>
<evidence type="ECO:0000313" key="3">
    <source>
        <dbReference type="Proteomes" id="UP000176850"/>
    </source>
</evidence>
<evidence type="ECO:0008006" key="4">
    <source>
        <dbReference type="Google" id="ProtNLM"/>
    </source>
</evidence>
<reference evidence="2 3" key="1">
    <citation type="journal article" date="2016" name="Nat. Commun.">
        <title>Thousands of microbial genomes shed light on interconnected biogeochemical processes in an aquifer system.</title>
        <authorList>
            <person name="Anantharaman K."/>
            <person name="Brown C.T."/>
            <person name="Hug L.A."/>
            <person name="Sharon I."/>
            <person name="Castelle C.J."/>
            <person name="Probst A.J."/>
            <person name="Thomas B.C."/>
            <person name="Singh A."/>
            <person name="Wilkins M.J."/>
            <person name="Karaoz U."/>
            <person name="Brodie E.L."/>
            <person name="Williams K.H."/>
            <person name="Hubbard S.S."/>
            <person name="Banfield J.F."/>
        </authorList>
    </citation>
    <scope>NUCLEOTIDE SEQUENCE [LARGE SCALE GENOMIC DNA]</scope>
</reference>
<dbReference type="AlphaFoldDB" id="A0A1F7GK40"/>
<dbReference type="Proteomes" id="UP000176850">
    <property type="component" value="Unassembled WGS sequence"/>
</dbReference>
<protein>
    <recommendedName>
        <fullName evidence="4">POTRA domain-containing protein</fullName>
    </recommendedName>
</protein>
<proteinExistence type="predicted"/>
<gene>
    <name evidence="2" type="ORF">A2799_00535</name>
</gene>